<comment type="caution">
    <text evidence="3">The sequence shown here is derived from an EMBL/GenBank/DDBJ whole genome shotgun (WGS) entry which is preliminary data.</text>
</comment>
<evidence type="ECO:0000313" key="3">
    <source>
        <dbReference type="EMBL" id="NWF46085.1"/>
    </source>
</evidence>
<feature type="chain" id="PRO_5031291762" evidence="1">
    <location>
        <begin position="24"/>
        <end position="173"/>
    </location>
</feature>
<dbReference type="Proteomes" id="UP000545507">
    <property type="component" value="Unassembled WGS sequence"/>
</dbReference>
<gene>
    <name evidence="3" type="ORF">F3K02_12600</name>
</gene>
<dbReference type="AlphaFoldDB" id="A0A7Y8GWF1"/>
<dbReference type="EMBL" id="VYGV01000011">
    <property type="protein sequence ID" value="NWF46085.1"/>
    <property type="molecule type" value="Genomic_DNA"/>
</dbReference>
<dbReference type="Gene3D" id="3.40.33.10">
    <property type="entry name" value="CAP"/>
    <property type="match status" value="1"/>
</dbReference>
<name>A0A7Y8GWF1_9BURK</name>
<proteinExistence type="predicted"/>
<dbReference type="InterPro" id="IPR035940">
    <property type="entry name" value="CAP_sf"/>
</dbReference>
<reference evidence="3 4" key="1">
    <citation type="submission" date="2019-09" db="EMBL/GenBank/DDBJ databases">
        <title>Hydrogenophaga aromatica sp. nov., isolated from a para-xylene-degrading enrichment culture.</title>
        <authorList>
            <person name="Tancsics A."/>
            <person name="Banerjee S."/>
        </authorList>
    </citation>
    <scope>NUCLEOTIDE SEQUENCE [LARGE SCALE GENOMIC DNA]</scope>
    <source>
        <strain evidence="3 4">D2P1</strain>
    </source>
</reference>
<dbReference type="SUPFAM" id="SSF55797">
    <property type="entry name" value="PR-1-like"/>
    <property type="match status" value="1"/>
</dbReference>
<dbReference type="RefSeq" id="WP_177135993.1">
    <property type="nucleotide sequence ID" value="NZ_VYGV01000011.1"/>
</dbReference>
<sequence length="173" mass="17821">MLVMNKLKLAVVLAMVAGLSACGGGSDEGGGGDPADVPLSAAPALVQQYAGLFNSARAQARTCGSVSTPAVPALEKWNPKMQQAAQKHADDMARNNFFSHTGSDGSDADSRNKSFGYQGLTVVENAAGGRGSPQAIMNAWMQSQGHCLGIMAELARSVALAQSGKYTVMVFGD</sequence>
<keyword evidence="1" id="KW-0732">Signal</keyword>
<dbReference type="InterPro" id="IPR014044">
    <property type="entry name" value="CAP_dom"/>
</dbReference>
<evidence type="ECO:0000256" key="1">
    <source>
        <dbReference type="SAM" id="SignalP"/>
    </source>
</evidence>
<evidence type="ECO:0000313" key="4">
    <source>
        <dbReference type="Proteomes" id="UP000545507"/>
    </source>
</evidence>
<protein>
    <submittedName>
        <fullName evidence="3">CAP domain-containing protein</fullName>
    </submittedName>
</protein>
<keyword evidence="4" id="KW-1185">Reference proteome</keyword>
<dbReference type="PROSITE" id="PS51257">
    <property type="entry name" value="PROKAR_LIPOPROTEIN"/>
    <property type="match status" value="1"/>
</dbReference>
<dbReference type="PANTHER" id="PTHR31157:SF1">
    <property type="entry name" value="SCP DOMAIN-CONTAINING PROTEIN"/>
    <property type="match status" value="1"/>
</dbReference>
<organism evidence="3 4">
    <name type="scientific">Hydrogenophaga aromaticivorans</name>
    <dbReference type="NCBI Taxonomy" id="2610898"/>
    <lineage>
        <taxon>Bacteria</taxon>
        <taxon>Pseudomonadati</taxon>
        <taxon>Pseudomonadota</taxon>
        <taxon>Betaproteobacteria</taxon>
        <taxon>Burkholderiales</taxon>
        <taxon>Comamonadaceae</taxon>
        <taxon>Hydrogenophaga</taxon>
    </lineage>
</organism>
<evidence type="ECO:0000259" key="2">
    <source>
        <dbReference type="Pfam" id="PF00188"/>
    </source>
</evidence>
<accession>A0A7Y8GWF1</accession>
<dbReference type="CDD" id="cd05379">
    <property type="entry name" value="CAP_bacterial"/>
    <property type="match status" value="1"/>
</dbReference>
<feature type="signal peptide" evidence="1">
    <location>
        <begin position="1"/>
        <end position="23"/>
    </location>
</feature>
<feature type="domain" description="SCP" evidence="2">
    <location>
        <begin position="68"/>
        <end position="159"/>
    </location>
</feature>
<dbReference type="Pfam" id="PF00188">
    <property type="entry name" value="CAP"/>
    <property type="match status" value="1"/>
</dbReference>
<dbReference type="PANTHER" id="PTHR31157">
    <property type="entry name" value="SCP DOMAIN-CONTAINING PROTEIN"/>
    <property type="match status" value="1"/>
</dbReference>